<dbReference type="EMBL" id="NRRL01000036">
    <property type="protein sequence ID" value="MBK1669030.1"/>
    <property type="molecule type" value="Genomic_DNA"/>
</dbReference>
<name>A0ABS1DEY8_9PROT</name>
<protein>
    <submittedName>
        <fullName evidence="1">Uncharacterized protein</fullName>
    </submittedName>
</protein>
<gene>
    <name evidence="1" type="ORF">CKO28_13410</name>
</gene>
<dbReference type="Proteomes" id="UP001296873">
    <property type="component" value="Unassembled WGS sequence"/>
</dbReference>
<evidence type="ECO:0000313" key="2">
    <source>
        <dbReference type="Proteomes" id="UP001296873"/>
    </source>
</evidence>
<accession>A0ABS1DEY8</accession>
<reference evidence="1 2" key="1">
    <citation type="journal article" date="2020" name="Microorganisms">
        <title>Osmotic Adaptation and Compatible Solute Biosynthesis of Phototrophic Bacteria as Revealed from Genome Analyses.</title>
        <authorList>
            <person name="Imhoff J.F."/>
            <person name="Rahn T."/>
            <person name="Kunzel S."/>
            <person name="Keller A."/>
            <person name="Neulinger S.C."/>
        </authorList>
    </citation>
    <scope>NUCLEOTIDE SEQUENCE [LARGE SCALE GENOMIC DNA]</scope>
    <source>
        <strain evidence="1 2">DSM 9895</strain>
    </source>
</reference>
<organism evidence="1 2">
    <name type="scientific">Rhodovibrio sodomensis</name>
    <dbReference type="NCBI Taxonomy" id="1088"/>
    <lineage>
        <taxon>Bacteria</taxon>
        <taxon>Pseudomonadati</taxon>
        <taxon>Pseudomonadota</taxon>
        <taxon>Alphaproteobacteria</taxon>
        <taxon>Rhodospirillales</taxon>
        <taxon>Rhodovibrionaceae</taxon>
        <taxon>Rhodovibrio</taxon>
    </lineage>
</organism>
<proteinExistence type="predicted"/>
<keyword evidence="2" id="KW-1185">Reference proteome</keyword>
<evidence type="ECO:0000313" key="1">
    <source>
        <dbReference type="EMBL" id="MBK1669030.1"/>
    </source>
</evidence>
<dbReference type="RefSeq" id="WP_200341358.1">
    <property type="nucleotide sequence ID" value="NZ_NRRL01000036.1"/>
</dbReference>
<sequence>MKSNHAMVAWGLLADIRGVSDQIGDSLFRKPDKGSPTTRLDALLRLDDLSGRLAVAARRLPLVSGGILFEVSHRADATIIEAARPLSRRDVPEADRAKAVDLLEGLEGHIVRAALNLAVNEALFSQTPTRSDARRWLASASVARRAA</sequence>
<comment type="caution">
    <text evidence="1">The sequence shown here is derived from an EMBL/GenBank/DDBJ whole genome shotgun (WGS) entry which is preliminary data.</text>
</comment>